<dbReference type="GO" id="GO:0003677">
    <property type="term" value="F:DNA binding"/>
    <property type="evidence" value="ECO:0007669"/>
    <property type="project" value="InterPro"/>
</dbReference>
<accession>A0A401RA82</accession>
<dbReference type="InterPro" id="IPR036388">
    <property type="entry name" value="WH-like_DNA-bd_sf"/>
</dbReference>
<protein>
    <submittedName>
        <fullName evidence="1">Uncharacterized protein</fullName>
    </submittedName>
</protein>
<evidence type="ECO:0000313" key="2">
    <source>
        <dbReference type="Proteomes" id="UP000288351"/>
    </source>
</evidence>
<dbReference type="Gene3D" id="1.10.10.10">
    <property type="entry name" value="Winged helix-like DNA-binding domain superfamily/Winged helix DNA-binding domain"/>
    <property type="match status" value="2"/>
</dbReference>
<dbReference type="InterPro" id="IPR016032">
    <property type="entry name" value="Sig_transdc_resp-reg_C-effctor"/>
</dbReference>
<dbReference type="SUPFAM" id="SSF46894">
    <property type="entry name" value="C-terminal effector domain of the bipartite response regulators"/>
    <property type="match status" value="2"/>
</dbReference>
<dbReference type="EMBL" id="BHXC01000007">
    <property type="protein sequence ID" value="GCB94532.1"/>
    <property type="molecule type" value="Genomic_DNA"/>
</dbReference>
<dbReference type="Proteomes" id="UP000288351">
    <property type="component" value="Unassembled WGS sequence"/>
</dbReference>
<gene>
    <name evidence="1" type="ORF">SALB_07332</name>
</gene>
<dbReference type="GO" id="GO:0006355">
    <property type="term" value="P:regulation of DNA-templated transcription"/>
    <property type="evidence" value="ECO:0007669"/>
    <property type="project" value="InterPro"/>
</dbReference>
<reference evidence="1 2" key="1">
    <citation type="journal article" date="2019" name="Microbiol. Resour. Announc.">
        <title>Draft Genome Sequence of the Most Traditional epsilon-Poly-l-Lysine Producer, Streptomyces albulus NBRC14147.</title>
        <authorList>
            <person name="Yamanaka K."/>
            <person name="Hamano Y."/>
        </authorList>
    </citation>
    <scope>NUCLEOTIDE SEQUENCE [LARGE SCALE GENOMIC DNA]</scope>
    <source>
        <strain evidence="1 2">NBRC 14147</strain>
    </source>
</reference>
<evidence type="ECO:0000313" key="1">
    <source>
        <dbReference type="EMBL" id="GCB94532.1"/>
    </source>
</evidence>
<name>A0A401RA82_STRNR</name>
<comment type="caution">
    <text evidence="1">The sequence shown here is derived from an EMBL/GenBank/DDBJ whole genome shotgun (WGS) entry which is preliminary data.</text>
</comment>
<dbReference type="AlphaFoldDB" id="A0A401RA82"/>
<organism evidence="1 2">
    <name type="scientific">Streptomyces noursei</name>
    <name type="common">Streptomyces albulus</name>
    <dbReference type="NCBI Taxonomy" id="1971"/>
    <lineage>
        <taxon>Bacteria</taxon>
        <taxon>Bacillati</taxon>
        <taxon>Actinomycetota</taxon>
        <taxon>Actinomycetes</taxon>
        <taxon>Kitasatosporales</taxon>
        <taxon>Streptomycetaceae</taxon>
        <taxon>Streptomyces</taxon>
    </lineage>
</organism>
<dbReference type="RefSeq" id="WP_016571585.1">
    <property type="nucleotide sequence ID" value="NZ_BHXC01000007.1"/>
</dbReference>
<sequence length="155" mass="17034">MRTTTPARVTLAPRERQALEGLADGSMLAAVALRLSIREGTASGYLKGAKRKLYGVRESAAALAVGYTTKAISRPSLLDPETLLLPDNQQDIVPLLARGMTASCMAAELKRPVDIIRRDNRDLLTNLRAKNRVHAVKRLWELQLLTAGQVTAWLY</sequence>
<proteinExistence type="predicted"/>